<name>A0A0S3AMD3_9PROT</name>
<keyword evidence="3 6" id="KW-0812">Transmembrane</keyword>
<dbReference type="PIRSF" id="PIRSF035875">
    <property type="entry name" value="RNase_BN"/>
    <property type="match status" value="1"/>
</dbReference>
<dbReference type="EMBL" id="OCMU01000001">
    <property type="protein sequence ID" value="SOD19148.1"/>
    <property type="molecule type" value="Genomic_DNA"/>
</dbReference>
<dbReference type="PANTHER" id="PTHR30213">
    <property type="entry name" value="INNER MEMBRANE PROTEIN YHJD"/>
    <property type="match status" value="1"/>
</dbReference>
<evidence type="ECO:0000313" key="11">
    <source>
        <dbReference type="Proteomes" id="UP000219335"/>
    </source>
</evidence>
<evidence type="ECO:0000313" key="10">
    <source>
        <dbReference type="Proteomes" id="UP000182882"/>
    </source>
</evidence>
<feature type="transmembrane region" description="Helical" evidence="6">
    <location>
        <begin position="94"/>
        <end position="114"/>
    </location>
</feature>
<reference evidence="10" key="1">
    <citation type="submission" date="2016-10" db="EMBL/GenBank/DDBJ databases">
        <authorList>
            <person name="Varghese N."/>
            <person name="Submissions S."/>
        </authorList>
    </citation>
    <scope>NUCLEOTIDE SEQUENCE [LARGE SCALE GENOMIC DNA]</scope>
    <source>
        <strain evidence="10">Nm10</strain>
    </source>
</reference>
<evidence type="ECO:0000256" key="5">
    <source>
        <dbReference type="ARBA" id="ARBA00023136"/>
    </source>
</evidence>
<dbReference type="GO" id="GO:0005886">
    <property type="term" value="C:plasma membrane"/>
    <property type="evidence" value="ECO:0007669"/>
    <property type="project" value="UniProtKB-SubCell"/>
</dbReference>
<sequence>MKLTFNNAWPVFKEVISEFVEVNVLKMSASLAFYTLFALAPMFIIIITIVQFFFGAEAIEGDLYPQLAELIGSQAATQLEEMIKNVAISEKSTLSTTGSVVILLFLATGVFVEIQESINYIWRLKAKPKTGFVKLIVNRFLSFSMVISLGFILLVSLTLNAALEFLMQGLQKMFPIITIYLTYSLNLTLTFVVITFIFSCIFKILPDAKIRWRNVIVGAITTALLFMIGKSVITFYLSNSDVSSTYGAAGSIVIIMLWVYYSAIILYFSAILTRVFAQISGYTIYPSDYAVFIKEVEIENKESLQSQSDTKKIKAEIQNEVAQGEKNK</sequence>
<dbReference type="EMBL" id="QAOL01000058">
    <property type="protein sequence ID" value="PTQ79041.1"/>
    <property type="molecule type" value="Genomic_DNA"/>
</dbReference>
<dbReference type="KEGG" id="nur:ATY38_14675"/>
<dbReference type="InterPro" id="IPR017039">
    <property type="entry name" value="Virul_fac_BrkB"/>
</dbReference>
<evidence type="ECO:0000256" key="6">
    <source>
        <dbReference type="SAM" id="Phobius"/>
    </source>
</evidence>
<evidence type="ECO:0000313" key="7">
    <source>
        <dbReference type="EMBL" id="PTQ79041.1"/>
    </source>
</evidence>
<keyword evidence="10" id="KW-1185">Reference proteome</keyword>
<evidence type="ECO:0000313" key="8">
    <source>
        <dbReference type="EMBL" id="SDU36796.1"/>
    </source>
</evidence>
<organism evidence="7 12">
    <name type="scientific">Nitrosomonas ureae</name>
    <dbReference type="NCBI Taxonomy" id="44577"/>
    <lineage>
        <taxon>Bacteria</taxon>
        <taxon>Pseudomonadati</taxon>
        <taxon>Pseudomonadota</taxon>
        <taxon>Betaproteobacteria</taxon>
        <taxon>Nitrosomonadales</taxon>
        <taxon>Nitrosomonadaceae</taxon>
        <taxon>Nitrosomonas</taxon>
    </lineage>
</organism>
<evidence type="ECO:0000256" key="4">
    <source>
        <dbReference type="ARBA" id="ARBA00022989"/>
    </source>
</evidence>
<dbReference type="Proteomes" id="UP000219335">
    <property type="component" value="Unassembled WGS sequence"/>
</dbReference>
<dbReference type="AlphaFoldDB" id="A0A0S3AMD3"/>
<feature type="transmembrane region" description="Helical" evidence="6">
    <location>
        <begin position="177"/>
        <end position="202"/>
    </location>
</feature>
<dbReference type="Proteomes" id="UP000182882">
    <property type="component" value="Unassembled WGS sequence"/>
</dbReference>
<reference evidence="7 12" key="4">
    <citation type="submission" date="2018-04" db="EMBL/GenBank/DDBJ databases">
        <title>Active sludge and wastewater microbial communities from Klosterneuburg, Austria.</title>
        <authorList>
            <person name="Wagner M."/>
        </authorList>
    </citation>
    <scope>NUCLEOTIDE SEQUENCE [LARGE SCALE GENOMIC DNA]</scope>
    <source>
        <strain evidence="7 12">Nm4</strain>
    </source>
</reference>
<feature type="transmembrane region" description="Helical" evidence="6">
    <location>
        <begin position="214"/>
        <end position="237"/>
    </location>
</feature>
<feature type="transmembrane region" description="Helical" evidence="6">
    <location>
        <begin position="135"/>
        <end position="157"/>
    </location>
</feature>
<evidence type="ECO:0000256" key="3">
    <source>
        <dbReference type="ARBA" id="ARBA00022692"/>
    </source>
</evidence>
<accession>A0A0S3AMD3</accession>
<keyword evidence="2" id="KW-1003">Cell membrane</keyword>
<evidence type="ECO:0000313" key="12">
    <source>
        <dbReference type="Proteomes" id="UP000244110"/>
    </source>
</evidence>
<comment type="subcellular location">
    <subcellularLocation>
        <location evidence="1">Cell membrane</location>
        <topology evidence="1">Multi-pass membrane protein</topology>
    </subcellularLocation>
</comment>
<keyword evidence="4 6" id="KW-1133">Transmembrane helix</keyword>
<protein>
    <submittedName>
        <fullName evidence="7">Membrane protein</fullName>
    </submittedName>
</protein>
<dbReference type="Pfam" id="PF03631">
    <property type="entry name" value="Virul_fac_BrkB"/>
    <property type="match status" value="1"/>
</dbReference>
<keyword evidence="5 6" id="KW-0472">Membrane</keyword>
<dbReference type="PANTHER" id="PTHR30213:SF1">
    <property type="entry name" value="INNER MEMBRANE PROTEIN YHJD"/>
    <property type="match status" value="1"/>
</dbReference>
<proteinExistence type="predicted"/>
<reference evidence="9 11" key="3">
    <citation type="submission" date="2017-09" db="EMBL/GenBank/DDBJ databases">
        <authorList>
            <person name="Ehlers B."/>
            <person name="Leendertz F.H."/>
        </authorList>
    </citation>
    <scope>NUCLEOTIDE SEQUENCE [LARGE SCALE GENOMIC DNA]</scope>
    <source>
        <strain evidence="9 11">Nm42</strain>
    </source>
</reference>
<evidence type="ECO:0000256" key="2">
    <source>
        <dbReference type="ARBA" id="ARBA00022475"/>
    </source>
</evidence>
<evidence type="ECO:0000256" key="1">
    <source>
        <dbReference type="ARBA" id="ARBA00004651"/>
    </source>
</evidence>
<feature type="transmembrane region" description="Helical" evidence="6">
    <location>
        <begin position="249"/>
        <end position="272"/>
    </location>
</feature>
<reference evidence="8" key="2">
    <citation type="submission" date="2016-10" db="EMBL/GenBank/DDBJ databases">
        <authorList>
            <person name="de Groot N.N."/>
        </authorList>
    </citation>
    <scope>NUCLEOTIDE SEQUENCE [LARGE SCALE GENOMIC DNA]</scope>
    <source>
        <strain evidence="8">Nm10</strain>
    </source>
</reference>
<dbReference type="EMBL" id="FNLN01000074">
    <property type="protein sequence ID" value="SDU36796.1"/>
    <property type="molecule type" value="Genomic_DNA"/>
</dbReference>
<dbReference type="NCBIfam" id="TIGR00765">
    <property type="entry name" value="yihY_not_rbn"/>
    <property type="match status" value="1"/>
</dbReference>
<dbReference type="Proteomes" id="UP000244110">
    <property type="component" value="Unassembled WGS sequence"/>
</dbReference>
<feature type="transmembrane region" description="Helical" evidence="6">
    <location>
        <begin position="31"/>
        <end position="54"/>
    </location>
</feature>
<dbReference type="RefSeq" id="WP_062559946.1">
    <property type="nucleotide sequence ID" value="NZ_CP013341.1"/>
</dbReference>
<evidence type="ECO:0000313" key="9">
    <source>
        <dbReference type="EMBL" id="SOD19148.1"/>
    </source>
</evidence>
<gene>
    <name evidence="7" type="ORF">C8R28_10585</name>
    <name evidence="8" type="ORF">SAMN05216406_1743</name>
    <name evidence="9" type="ORF">SAMN06297164_2116</name>
</gene>